<feature type="region of interest" description="Disordered" evidence="2">
    <location>
        <begin position="1"/>
        <end position="49"/>
    </location>
</feature>
<evidence type="ECO:0000313" key="4">
    <source>
        <dbReference type="EMBL" id="RUS88208.1"/>
    </source>
</evidence>
<feature type="domain" description="Small EDRK-rich factor-like N-terminal" evidence="3">
    <location>
        <begin position="1"/>
        <end position="36"/>
    </location>
</feature>
<dbReference type="STRING" id="188477.A0A433U378"/>
<dbReference type="InterPro" id="IPR040211">
    <property type="entry name" value="SERF1/2-like"/>
</dbReference>
<organism evidence="4 5">
    <name type="scientific">Elysia chlorotica</name>
    <name type="common">Eastern emerald elysia</name>
    <name type="synonym">Sea slug</name>
    <dbReference type="NCBI Taxonomy" id="188477"/>
    <lineage>
        <taxon>Eukaryota</taxon>
        <taxon>Metazoa</taxon>
        <taxon>Spiralia</taxon>
        <taxon>Lophotrochozoa</taxon>
        <taxon>Mollusca</taxon>
        <taxon>Gastropoda</taxon>
        <taxon>Heterobranchia</taxon>
        <taxon>Euthyneura</taxon>
        <taxon>Panpulmonata</taxon>
        <taxon>Sacoglossa</taxon>
        <taxon>Placobranchoidea</taxon>
        <taxon>Plakobranchidae</taxon>
        <taxon>Elysia</taxon>
    </lineage>
</organism>
<name>A0A433U378_ELYCH</name>
<gene>
    <name evidence="4" type="ORF">EGW08_004040</name>
</gene>
<dbReference type="EMBL" id="RQTK01000090">
    <property type="protein sequence ID" value="RUS88208.1"/>
    <property type="molecule type" value="Genomic_DNA"/>
</dbReference>
<dbReference type="Pfam" id="PF04419">
    <property type="entry name" value="SERF-like_N"/>
    <property type="match status" value="1"/>
</dbReference>
<dbReference type="AlphaFoldDB" id="A0A433U378"/>
<keyword evidence="5" id="KW-1185">Reference proteome</keyword>
<evidence type="ECO:0000259" key="3">
    <source>
        <dbReference type="Pfam" id="PF04419"/>
    </source>
</evidence>
<dbReference type="PANTHER" id="PTHR13596">
    <property type="entry name" value="SMALL EDRK-RICH FACTOR 1"/>
    <property type="match status" value="1"/>
</dbReference>
<feature type="compositionally biased region" description="Basic and acidic residues" evidence="2">
    <location>
        <begin position="33"/>
        <end position="44"/>
    </location>
</feature>
<reference evidence="4 5" key="1">
    <citation type="submission" date="2019-01" db="EMBL/GenBank/DDBJ databases">
        <title>A draft genome assembly of the solar-powered sea slug Elysia chlorotica.</title>
        <authorList>
            <person name="Cai H."/>
            <person name="Li Q."/>
            <person name="Fang X."/>
            <person name="Li J."/>
            <person name="Curtis N.E."/>
            <person name="Altenburger A."/>
            <person name="Shibata T."/>
            <person name="Feng M."/>
            <person name="Maeda T."/>
            <person name="Schwartz J.A."/>
            <person name="Shigenobu S."/>
            <person name="Lundholm N."/>
            <person name="Nishiyama T."/>
            <person name="Yang H."/>
            <person name="Hasebe M."/>
            <person name="Li S."/>
            <person name="Pierce S.K."/>
            <person name="Wang J."/>
        </authorList>
    </citation>
    <scope>NUCLEOTIDE SEQUENCE [LARGE SCALE GENOMIC DNA]</scope>
    <source>
        <strain evidence="4">EC2010</strain>
        <tissue evidence="4">Whole organism of an adult</tissue>
    </source>
</reference>
<dbReference type="OrthoDB" id="18018at2759"/>
<dbReference type="Proteomes" id="UP000271974">
    <property type="component" value="Unassembled WGS sequence"/>
</dbReference>
<evidence type="ECO:0000256" key="2">
    <source>
        <dbReference type="SAM" id="MobiDB-lite"/>
    </source>
</evidence>
<protein>
    <recommendedName>
        <fullName evidence="3">Small EDRK-rich factor-like N-terminal domain-containing protein</fullName>
    </recommendedName>
</protein>
<accession>A0A433U378</accession>
<comment type="similarity">
    <text evidence="1">Belongs to the SERF family.</text>
</comment>
<dbReference type="PANTHER" id="PTHR13596:SF0">
    <property type="entry name" value="SI:CH211-39K3.2-RELATED"/>
    <property type="match status" value="1"/>
</dbReference>
<comment type="caution">
    <text evidence="4">The sequence shown here is derived from an EMBL/GenBank/DDBJ whole genome shotgun (WGS) entry which is preliminary data.</text>
</comment>
<evidence type="ECO:0000256" key="1">
    <source>
        <dbReference type="ARBA" id="ARBA00007309"/>
    </source>
</evidence>
<sequence length="101" mass="11295">MTRGNQREKAREKNLKKQQDLKKGGKESGVSLTERRHRDAEIMRQKQRRKPRRLALVEALVETPAPPVARLPSDRMEVGAKGRAALREAEGGAAAQCLLLT</sequence>
<dbReference type="InterPro" id="IPR007513">
    <property type="entry name" value="SERF-like_N"/>
</dbReference>
<evidence type="ECO:0000313" key="5">
    <source>
        <dbReference type="Proteomes" id="UP000271974"/>
    </source>
</evidence>
<feature type="compositionally biased region" description="Basic and acidic residues" evidence="2">
    <location>
        <begin position="1"/>
        <end position="26"/>
    </location>
</feature>
<proteinExistence type="inferred from homology"/>